<evidence type="ECO:0000256" key="8">
    <source>
        <dbReference type="ARBA" id="ARBA00023136"/>
    </source>
</evidence>
<evidence type="ECO:0000256" key="3">
    <source>
        <dbReference type="ARBA" id="ARBA00022448"/>
    </source>
</evidence>
<reference evidence="11" key="1">
    <citation type="submission" date="2020-10" db="EMBL/GenBank/DDBJ databases">
        <title>Unveiling of a novel bifunctional photoreceptor, Dualchrome1, isolated from a cosmopolitan green alga.</title>
        <authorList>
            <person name="Suzuki S."/>
            <person name="Kawachi M."/>
        </authorList>
    </citation>
    <scope>NUCLEOTIDE SEQUENCE</scope>
    <source>
        <strain evidence="11">NIES 2893</strain>
    </source>
</reference>
<evidence type="ECO:0000256" key="5">
    <source>
        <dbReference type="ARBA" id="ARBA00022781"/>
    </source>
</evidence>
<protein>
    <submittedName>
        <fullName evidence="11">Uncharacterized protein</fullName>
    </submittedName>
</protein>
<dbReference type="EMBL" id="BNJQ01000031">
    <property type="protein sequence ID" value="GHP10873.1"/>
    <property type="molecule type" value="Genomic_DNA"/>
</dbReference>
<evidence type="ECO:0000256" key="9">
    <source>
        <dbReference type="SAM" id="MobiDB-lite"/>
    </source>
</evidence>
<sequence>MSAQAGVTLGTFLFALVYVIIYASIRYKYSRRQRTHGNSSNSGSSNATGGGGGGELPSSYLLPFSSEPGHPQRGDAMAQRARAVARTAQWTSAEEALVHVLTATAVVCCWLAWVIVYIAQSHPLVNPVLSEGQYNVYRFS</sequence>
<evidence type="ECO:0000256" key="1">
    <source>
        <dbReference type="ARBA" id="ARBA00004141"/>
    </source>
</evidence>
<gene>
    <name evidence="11" type="ORF">PPROV_000960400</name>
</gene>
<evidence type="ECO:0000256" key="4">
    <source>
        <dbReference type="ARBA" id="ARBA00022692"/>
    </source>
</evidence>
<keyword evidence="3" id="KW-0813">Transport</keyword>
<feature type="compositionally biased region" description="Low complexity" evidence="9">
    <location>
        <begin position="37"/>
        <end position="47"/>
    </location>
</feature>
<evidence type="ECO:0000256" key="7">
    <source>
        <dbReference type="ARBA" id="ARBA00023065"/>
    </source>
</evidence>
<dbReference type="Proteomes" id="UP000660262">
    <property type="component" value="Unassembled WGS sequence"/>
</dbReference>
<organism evidence="11 12">
    <name type="scientific">Pycnococcus provasolii</name>
    <dbReference type="NCBI Taxonomy" id="41880"/>
    <lineage>
        <taxon>Eukaryota</taxon>
        <taxon>Viridiplantae</taxon>
        <taxon>Chlorophyta</taxon>
        <taxon>Pseudoscourfieldiophyceae</taxon>
        <taxon>Pseudoscourfieldiales</taxon>
        <taxon>Pycnococcaceae</taxon>
        <taxon>Pycnococcus</taxon>
    </lineage>
</organism>
<comment type="caution">
    <text evidence="11">The sequence shown here is derived from an EMBL/GenBank/DDBJ whole genome shotgun (WGS) entry which is preliminary data.</text>
</comment>
<keyword evidence="4 10" id="KW-0812">Transmembrane</keyword>
<evidence type="ECO:0000256" key="2">
    <source>
        <dbReference type="ARBA" id="ARBA00008328"/>
    </source>
</evidence>
<keyword evidence="8 10" id="KW-0472">Membrane</keyword>
<keyword evidence="5" id="KW-0375">Hydrogen ion transport</keyword>
<dbReference type="GO" id="GO:0046961">
    <property type="term" value="F:proton-transporting ATPase activity, rotational mechanism"/>
    <property type="evidence" value="ECO:0007669"/>
    <property type="project" value="InterPro"/>
</dbReference>
<proteinExistence type="inferred from homology"/>
<comment type="similarity">
    <text evidence="2">Belongs to the V-ATPase e1/e2 subunit family.</text>
</comment>
<keyword evidence="12" id="KW-1185">Reference proteome</keyword>
<keyword evidence="6 10" id="KW-1133">Transmembrane helix</keyword>
<dbReference type="Pfam" id="PF05493">
    <property type="entry name" value="ATP_synt_H"/>
    <property type="match status" value="1"/>
</dbReference>
<evidence type="ECO:0000256" key="6">
    <source>
        <dbReference type="ARBA" id="ARBA00022989"/>
    </source>
</evidence>
<evidence type="ECO:0000256" key="10">
    <source>
        <dbReference type="SAM" id="Phobius"/>
    </source>
</evidence>
<accession>A0A830HVS5</accession>
<feature type="transmembrane region" description="Helical" evidence="10">
    <location>
        <begin position="96"/>
        <end position="119"/>
    </location>
</feature>
<comment type="subcellular location">
    <subcellularLocation>
        <location evidence="1">Membrane</location>
        <topology evidence="1">Multi-pass membrane protein</topology>
    </subcellularLocation>
</comment>
<feature type="region of interest" description="Disordered" evidence="9">
    <location>
        <begin position="34"/>
        <end position="78"/>
    </location>
</feature>
<dbReference type="InterPro" id="IPR008389">
    <property type="entry name" value="ATPase_V0-cplx_e1/e2_su"/>
</dbReference>
<feature type="transmembrane region" description="Helical" evidence="10">
    <location>
        <begin position="6"/>
        <end position="25"/>
    </location>
</feature>
<evidence type="ECO:0000313" key="11">
    <source>
        <dbReference type="EMBL" id="GHP10873.1"/>
    </source>
</evidence>
<dbReference type="AlphaFoldDB" id="A0A830HVS5"/>
<keyword evidence="7" id="KW-0406">Ion transport</keyword>
<dbReference type="GO" id="GO:0033179">
    <property type="term" value="C:proton-transporting V-type ATPase, V0 domain"/>
    <property type="evidence" value="ECO:0007669"/>
    <property type="project" value="InterPro"/>
</dbReference>
<evidence type="ECO:0000313" key="12">
    <source>
        <dbReference type="Proteomes" id="UP000660262"/>
    </source>
</evidence>
<name>A0A830HVS5_9CHLO</name>
<dbReference type="OrthoDB" id="1508846at2759"/>